<dbReference type="PANTHER" id="PTHR47837:SF2">
    <property type="entry name" value="GTP PYROPHOSPHOKINASE YWAC"/>
    <property type="match status" value="1"/>
</dbReference>
<dbReference type="AlphaFoldDB" id="B9Y6U0"/>
<gene>
    <name evidence="3" type="ORF">HOLDEFILI_01533</name>
</gene>
<dbReference type="Pfam" id="PF04607">
    <property type="entry name" value="RelA_SpoT"/>
    <property type="match status" value="1"/>
</dbReference>
<comment type="pathway">
    <text evidence="1">Purine metabolism; ppGpp biosynthesis; ppGpp from GTP: step 1/2.</text>
</comment>
<dbReference type="InterPro" id="IPR052366">
    <property type="entry name" value="GTP_Pyrophosphokinase"/>
</dbReference>
<reference evidence="3 4" key="1">
    <citation type="submission" date="2008-12" db="EMBL/GenBank/DDBJ databases">
        <authorList>
            <person name="Fulton L."/>
            <person name="Clifton S."/>
            <person name="Fulton B."/>
            <person name="Xu J."/>
            <person name="Minx P."/>
            <person name="Pepin K.H."/>
            <person name="Johnson M."/>
            <person name="Bhonagiri V."/>
            <person name="Nash W.E."/>
            <person name="Mardis E.R."/>
            <person name="Wilson R.K."/>
        </authorList>
    </citation>
    <scope>NUCLEOTIDE SEQUENCE [LARGE SCALE GENOMIC DNA]</scope>
    <source>
        <strain evidence="3 4">DSM 12042</strain>
    </source>
</reference>
<dbReference type="Gene3D" id="3.30.460.10">
    <property type="entry name" value="Beta Polymerase, domain 2"/>
    <property type="match status" value="1"/>
</dbReference>
<dbReference type="SUPFAM" id="SSF81301">
    <property type="entry name" value="Nucleotidyltransferase"/>
    <property type="match status" value="1"/>
</dbReference>
<dbReference type="CDD" id="cd05399">
    <property type="entry name" value="NT_Rel-Spo_like"/>
    <property type="match status" value="1"/>
</dbReference>
<evidence type="ECO:0000259" key="2">
    <source>
        <dbReference type="SMART" id="SM00954"/>
    </source>
</evidence>
<accession>B9Y6U0</accession>
<dbReference type="PANTHER" id="PTHR47837">
    <property type="entry name" value="GTP PYROPHOSPHOKINASE YJBM"/>
    <property type="match status" value="1"/>
</dbReference>
<dbReference type="Proteomes" id="UP000005950">
    <property type="component" value="Unassembled WGS sequence"/>
</dbReference>
<evidence type="ECO:0000256" key="1">
    <source>
        <dbReference type="ARBA" id="ARBA00004976"/>
    </source>
</evidence>
<feature type="domain" description="RelA/SpoT" evidence="2">
    <location>
        <begin position="99"/>
        <end position="222"/>
    </location>
</feature>
<dbReference type="EMBL" id="ACCF01000087">
    <property type="protein sequence ID" value="EEF68303.1"/>
    <property type="molecule type" value="Genomic_DNA"/>
</dbReference>
<dbReference type="UniPathway" id="UPA00908">
    <property type="reaction ID" value="UER00884"/>
</dbReference>
<evidence type="ECO:0000313" key="3">
    <source>
        <dbReference type="EMBL" id="EEF68303.1"/>
    </source>
</evidence>
<protein>
    <submittedName>
        <fullName evidence="3">RelA/SpoT domain protein</fullName>
    </submittedName>
</protein>
<comment type="caution">
    <text evidence="3">The sequence shown here is derived from an EMBL/GenBank/DDBJ whole genome shotgun (WGS) entry which is preliminary data.</text>
</comment>
<dbReference type="eggNOG" id="COG2357">
    <property type="taxonomic scope" value="Bacteria"/>
</dbReference>
<reference evidence="3 4" key="2">
    <citation type="submission" date="2009-02" db="EMBL/GenBank/DDBJ databases">
        <title>Draft genome sequence of Holdemania filiformis DSM 12042.</title>
        <authorList>
            <person name="Sudarsanam P."/>
            <person name="Ley R."/>
            <person name="Guruge J."/>
            <person name="Turnbaugh P.J."/>
            <person name="Mahowald M."/>
            <person name="Liep D."/>
            <person name="Gordon J."/>
        </authorList>
    </citation>
    <scope>NUCLEOTIDE SEQUENCE [LARGE SCALE GENOMIC DNA]</scope>
    <source>
        <strain evidence="3 4">DSM 12042</strain>
    </source>
</reference>
<dbReference type="STRING" id="545696.HOLDEFILI_01533"/>
<proteinExistence type="predicted"/>
<evidence type="ECO:0000313" key="4">
    <source>
        <dbReference type="Proteomes" id="UP000005950"/>
    </source>
</evidence>
<dbReference type="HOGENOM" id="CLU_077095_0_0_9"/>
<sequence length="269" mass="31327">MNFTAAAITKGAKTMNQPVQETSQLMQNYSAENNDSFIQRLTRLLDDADLSAMQKNMEQARRLMTYYRCAILEVETKFKVLNEQFSLQHERNPIESIKSRVKSPESIQEKMVRCHLPATLTAIEENLADIAGVRVICSFIDDIYMLADCLLQQDDVRLLQRKDYIRQPKENGYRSLHLIIEIPIFLQNEKRMMKVEVQLRTIAMEFWANLEHKLRYKKDLPEPILCQTADELSECARLSALLDVKMQNIRNTIESNMEHDEEPDTLTVL</sequence>
<name>B9Y6U0_9FIRM</name>
<dbReference type="SMART" id="SM00954">
    <property type="entry name" value="RelA_SpoT"/>
    <property type="match status" value="1"/>
</dbReference>
<dbReference type="InterPro" id="IPR007685">
    <property type="entry name" value="RelA_SpoT"/>
</dbReference>
<organism evidence="3 4">
    <name type="scientific">Holdemania filiformis DSM 12042</name>
    <dbReference type="NCBI Taxonomy" id="545696"/>
    <lineage>
        <taxon>Bacteria</taxon>
        <taxon>Bacillati</taxon>
        <taxon>Bacillota</taxon>
        <taxon>Erysipelotrichia</taxon>
        <taxon>Erysipelotrichales</taxon>
        <taxon>Erysipelotrichaceae</taxon>
        <taxon>Holdemania</taxon>
    </lineage>
</organism>
<dbReference type="InterPro" id="IPR043519">
    <property type="entry name" value="NT_sf"/>
</dbReference>
<dbReference type="GO" id="GO:0015970">
    <property type="term" value="P:guanosine tetraphosphate biosynthetic process"/>
    <property type="evidence" value="ECO:0007669"/>
    <property type="project" value="UniProtKB-UniPathway"/>
</dbReference>
<dbReference type="Gene3D" id="1.10.287.860">
    <property type="entry name" value="Nucleotidyltransferase"/>
    <property type="match status" value="1"/>
</dbReference>